<gene>
    <name evidence="8" type="primary">ftsK</name>
    <name evidence="8" type="ORF">SLITO_v1c08750</name>
</gene>
<comment type="similarity">
    <text evidence="1">Belongs to the FtsK/SpoIIIE/SftA family.</text>
</comment>
<dbReference type="PANTHER" id="PTHR22683">
    <property type="entry name" value="SPORULATION PROTEIN RELATED"/>
    <property type="match status" value="1"/>
</dbReference>
<dbReference type="KEGG" id="sll:SLITO_v1c08750"/>
<dbReference type="SUPFAM" id="SSF52540">
    <property type="entry name" value="P-loop containing nucleoside triphosphate hydrolases"/>
    <property type="match status" value="1"/>
</dbReference>
<protein>
    <submittedName>
        <fullName evidence="8">DNA translocase</fullName>
    </submittedName>
</protein>
<keyword evidence="4" id="KW-0238">DNA-binding</keyword>
<feature type="transmembrane region" description="Helical" evidence="6">
    <location>
        <begin position="103"/>
        <end position="124"/>
    </location>
</feature>
<dbReference type="Pfam" id="PF01580">
    <property type="entry name" value="FtsK_SpoIIIE"/>
    <property type="match status" value="1"/>
</dbReference>
<dbReference type="InterPro" id="IPR002543">
    <property type="entry name" value="FtsK_dom"/>
</dbReference>
<dbReference type="InterPro" id="IPR041027">
    <property type="entry name" value="FtsK_alpha"/>
</dbReference>
<dbReference type="Proteomes" id="UP000067476">
    <property type="component" value="Chromosome"/>
</dbReference>
<evidence type="ECO:0000256" key="5">
    <source>
        <dbReference type="PROSITE-ProRule" id="PRU00289"/>
    </source>
</evidence>
<evidence type="ECO:0000256" key="6">
    <source>
        <dbReference type="SAM" id="Phobius"/>
    </source>
</evidence>
<dbReference type="GO" id="GO:0003677">
    <property type="term" value="F:DNA binding"/>
    <property type="evidence" value="ECO:0007669"/>
    <property type="project" value="UniProtKB-KW"/>
</dbReference>
<evidence type="ECO:0000256" key="2">
    <source>
        <dbReference type="ARBA" id="ARBA00022741"/>
    </source>
</evidence>
<dbReference type="InterPro" id="IPR036390">
    <property type="entry name" value="WH_DNA-bd_sf"/>
</dbReference>
<dbReference type="PROSITE" id="PS50901">
    <property type="entry name" value="FTSK"/>
    <property type="match status" value="1"/>
</dbReference>
<dbReference type="PATRIC" id="fig|216942.3.peg.890"/>
<evidence type="ECO:0000313" key="8">
    <source>
        <dbReference type="EMBL" id="AKX34490.1"/>
    </source>
</evidence>
<dbReference type="GO" id="GO:0005524">
    <property type="term" value="F:ATP binding"/>
    <property type="evidence" value="ECO:0007669"/>
    <property type="project" value="UniProtKB-UniRule"/>
</dbReference>
<accession>A0A0K1W2D4</accession>
<feature type="domain" description="FtsK" evidence="7">
    <location>
        <begin position="671"/>
        <end position="862"/>
    </location>
</feature>
<dbReference type="Pfam" id="PF17854">
    <property type="entry name" value="FtsK_alpha"/>
    <property type="match status" value="1"/>
</dbReference>
<dbReference type="SUPFAM" id="SSF46785">
    <property type="entry name" value="Winged helix' DNA-binding domain"/>
    <property type="match status" value="1"/>
</dbReference>
<evidence type="ECO:0000259" key="7">
    <source>
        <dbReference type="PROSITE" id="PS50901"/>
    </source>
</evidence>
<dbReference type="InterPro" id="IPR027417">
    <property type="entry name" value="P-loop_NTPase"/>
</dbReference>
<feature type="binding site" evidence="5">
    <location>
        <begin position="689"/>
        <end position="696"/>
    </location>
    <ligand>
        <name>ATP</name>
        <dbReference type="ChEBI" id="CHEBI:30616"/>
    </ligand>
</feature>
<organism evidence="8 9">
    <name type="scientific">Spiroplasma litorale</name>
    <dbReference type="NCBI Taxonomy" id="216942"/>
    <lineage>
        <taxon>Bacteria</taxon>
        <taxon>Bacillati</taxon>
        <taxon>Mycoplasmatota</taxon>
        <taxon>Mollicutes</taxon>
        <taxon>Entomoplasmatales</taxon>
        <taxon>Spiroplasmataceae</taxon>
        <taxon>Spiroplasma</taxon>
    </lineage>
</organism>
<feature type="transmembrane region" description="Helical" evidence="6">
    <location>
        <begin position="33"/>
        <end position="54"/>
    </location>
</feature>
<evidence type="ECO:0000256" key="3">
    <source>
        <dbReference type="ARBA" id="ARBA00022840"/>
    </source>
</evidence>
<proteinExistence type="inferred from homology"/>
<dbReference type="Pfam" id="PF09397">
    <property type="entry name" value="FtsK_gamma"/>
    <property type="match status" value="1"/>
</dbReference>
<dbReference type="Gene3D" id="3.40.50.300">
    <property type="entry name" value="P-loop containing nucleotide triphosphate hydrolases"/>
    <property type="match status" value="1"/>
</dbReference>
<evidence type="ECO:0000256" key="1">
    <source>
        <dbReference type="ARBA" id="ARBA00006474"/>
    </source>
</evidence>
<dbReference type="InterPro" id="IPR003593">
    <property type="entry name" value="AAA+_ATPase"/>
</dbReference>
<dbReference type="Gene3D" id="3.30.980.40">
    <property type="match status" value="1"/>
</dbReference>
<evidence type="ECO:0000256" key="4">
    <source>
        <dbReference type="ARBA" id="ARBA00023125"/>
    </source>
</evidence>
<feature type="transmembrane region" description="Helical" evidence="6">
    <location>
        <begin position="173"/>
        <end position="193"/>
    </location>
</feature>
<reference evidence="8 9" key="1">
    <citation type="journal article" date="2015" name="Genome Announc.">
        <title>Complete Genome Sequence of Spiroplasma litorale TN-1T (DSM 21781), a Bacterium Isolated from a Green-Eyed Horsefly (Tabanus nigrovittatus).</title>
        <authorList>
            <person name="Lo W.S."/>
            <person name="Lai Y.C."/>
            <person name="Lien Y.W."/>
            <person name="Wang T.H."/>
            <person name="Kuo C.H."/>
        </authorList>
    </citation>
    <scope>NUCLEOTIDE SEQUENCE [LARGE SCALE GENOMIC DNA]</scope>
    <source>
        <strain evidence="8 9">TN-1</strain>
    </source>
</reference>
<dbReference type="STRING" id="216942.SLITO_v1c08750"/>
<name>A0A0K1W2D4_9MOLU</name>
<keyword evidence="6" id="KW-1133">Transmembrane helix</keyword>
<dbReference type="AlphaFoldDB" id="A0A0K1W2D4"/>
<keyword evidence="3 5" id="KW-0067">ATP-binding</keyword>
<dbReference type="InterPro" id="IPR050206">
    <property type="entry name" value="FtsK/SpoIIIE/SftA"/>
</dbReference>
<dbReference type="InterPro" id="IPR036388">
    <property type="entry name" value="WH-like_DNA-bd_sf"/>
</dbReference>
<keyword evidence="2 5" id="KW-0547">Nucleotide-binding</keyword>
<keyword evidence="6" id="KW-0812">Transmembrane</keyword>
<dbReference type="SMART" id="SM00382">
    <property type="entry name" value="AAA"/>
    <property type="match status" value="1"/>
</dbReference>
<evidence type="ECO:0000313" key="9">
    <source>
        <dbReference type="Proteomes" id="UP000067476"/>
    </source>
</evidence>
<dbReference type="EMBL" id="CP012357">
    <property type="protein sequence ID" value="AKX34490.1"/>
    <property type="molecule type" value="Genomic_DNA"/>
</dbReference>
<dbReference type="CDD" id="cd01127">
    <property type="entry name" value="TrwB_TraG_TraD_VirD4"/>
    <property type="match status" value="1"/>
</dbReference>
<dbReference type="InterPro" id="IPR018541">
    <property type="entry name" value="Ftsk_gamma"/>
</dbReference>
<sequence length="1004" mass="114709">MGDQMENLNNNNQDSDRTVAFSLQKKQRRSDSVSWIISALILFFLNTISLGRITIVGQFLDDVIFTFPFGWFKYFLYLLNFIIAFSIYFGIKFKAKKRFLAMIATTFIMLCWLISSIIFIVAYAKESDSFVVKNYWTDSIFLDSIKSYTNNWFINSLWNTEHNFIIARPESYFTVWAGGGIIGTLLCGVFSYLTIYGSFIAALFLFFINSLWIFTGDPFYVLKPKSKRKTNRLRILSLRKIDPSKSKEHRKSKNKGYKNIFTLIDVEDDITFDEKMVLSSIKESDITIELPSFNKQKKIHIYDSTNENFYKGDFSELNNYEFINNENNNFNHFDNHEYYESNRGMNSVQDYGVDDNFHNPINNNQNYQNNNLNNQNYNDYNFGVEENYNDFDEPIIKDNSLLTQNRNKNRPTNKYDEVARKKFDLESKITPFGGNGQTVELANELKKVSKSKSIDETKYNTGQITLDQYINDAKEEQVQKKHNDRYYDYTSPIQDSFARTIVGGIYNYDGTPVRQMEVDKRKATNKKMYVNESYRLPQFDILNKDTQNEKEYDVLRDYANQKAKLIEETFTQFGVSAKVSNINIGPSVTKFEITPSSGTKVNSIIGLENDLKLALASQNLRIEAPIQGKPAVGLEVPNEATMLVGLRSVIEKAPIQKINSKILFAIGKTVTGDLLFGELDKMPHLLVAGSTGSGKSVMINGIICSFLMRSKPHEVKFLMIDPKKVELSIYSSIPHLLAPVISDMNLANNALKKVISEMERRYALFTSEGTKNIDGYNSKQSKTENKLPYYVIIIDELADLMMTANKKDVEDSIMRLTQMARAAGIHLIVATQRPSTDVITGVIKSNIPTRIAFSVTSSIDSRTILDSMGAEKLIGKGDLLYMAPGSNLLTRAQGAFISDNEIEKLVLHCKSQQQQLFDDEFLSLEEENNSYANTQSMQKDPMFNEIKAFVVKEQRASTSLLQRRFSIGYNRAAKIIDELEMCGVIGPQNGAKPREVYIKNEDIY</sequence>
<keyword evidence="6" id="KW-0472">Membrane</keyword>
<feature type="transmembrane region" description="Helical" evidence="6">
    <location>
        <begin position="200"/>
        <end position="222"/>
    </location>
</feature>
<dbReference type="PANTHER" id="PTHR22683:SF41">
    <property type="entry name" value="DNA TRANSLOCASE FTSK"/>
    <property type="match status" value="1"/>
</dbReference>
<dbReference type="Gene3D" id="1.10.10.10">
    <property type="entry name" value="Winged helix-like DNA-binding domain superfamily/Winged helix DNA-binding domain"/>
    <property type="match status" value="1"/>
</dbReference>
<dbReference type="SMART" id="SM00843">
    <property type="entry name" value="Ftsk_gamma"/>
    <property type="match status" value="1"/>
</dbReference>
<feature type="transmembrane region" description="Helical" evidence="6">
    <location>
        <begin position="74"/>
        <end position="91"/>
    </location>
</feature>
<keyword evidence="9" id="KW-1185">Reference proteome</keyword>